<proteinExistence type="predicted"/>
<dbReference type="AlphaFoldDB" id="A0A1G6L7L7"/>
<evidence type="ECO:0000313" key="2">
    <source>
        <dbReference type="Proteomes" id="UP000198781"/>
    </source>
</evidence>
<organism evidence="1 2">
    <name type="scientific">Paracidovorax valerianellae</name>
    <dbReference type="NCBI Taxonomy" id="187868"/>
    <lineage>
        <taxon>Bacteria</taxon>
        <taxon>Pseudomonadati</taxon>
        <taxon>Pseudomonadota</taxon>
        <taxon>Betaproteobacteria</taxon>
        <taxon>Burkholderiales</taxon>
        <taxon>Comamonadaceae</taxon>
        <taxon>Paracidovorax</taxon>
    </lineage>
</organism>
<evidence type="ECO:0000313" key="1">
    <source>
        <dbReference type="EMBL" id="SDC39123.1"/>
    </source>
</evidence>
<protein>
    <submittedName>
        <fullName evidence="1">Uncharacterized protein</fullName>
    </submittedName>
</protein>
<gene>
    <name evidence="1" type="ORF">SAMN05192589_10287</name>
</gene>
<sequence length="371" mass="41489">MMSDFCGDVLALTGWLRCSCEESGLRTFLAQKRIHDRPMTPEQIEDEGAVEDDGDTDVEYELMRRSKESMVVQSERHGFCLIFQLREDYDLVHRSPCGVEAPFVLEQIAFFAKGVQIYQGFEGPVFRDVCMTTRRSDAAYAALGSPLARRSVYETSTDLFVVDDFVLNFGFQDDGQDSHLAHIHIRRKNIFDDVMLNPRLVDIPPNASYSMPGLAQLGLCSDSLDVRDFLAALGLSNEIDEDIGCPEEMSGRARSHGIVIYFKEMPGAENHSHALPDKIVSAITYKRRGDLGSSGYLGDLPFGMHFGDRPDVAIAKAKHAPLKVAESEQLLSYYWHVASGIVVQGVFSLIDWQLARVTLHTPVRASYILKN</sequence>
<dbReference type="EMBL" id="FMZC01000002">
    <property type="protein sequence ID" value="SDC39123.1"/>
    <property type="molecule type" value="Genomic_DNA"/>
</dbReference>
<keyword evidence="2" id="KW-1185">Reference proteome</keyword>
<dbReference type="Proteomes" id="UP000198781">
    <property type="component" value="Unassembled WGS sequence"/>
</dbReference>
<name>A0A1G6L7L7_9BURK</name>
<reference evidence="1 2" key="1">
    <citation type="submission" date="2016-10" db="EMBL/GenBank/DDBJ databases">
        <authorList>
            <person name="de Groot N.N."/>
        </authorList>
    </citation>
    <scope>NUCLEOTIDE SEQUENCE [LARGE SCALE GENOMIC DNA]</scope>
    <source>
        <strain evidence="1 2">DSM 16619</strain>
    </source>
</reference>
<accession>A0A1G6L7L7</accession>